<keyword evidence="2 4" id="KW-0808">Transferase</keyword>
<protein>
    <submittedName>
        <fullName evidence="4">Methyltransferase</fullName>
        <ecNumber evidence="4">2.1.1.197</ecNumber>
    </submittedName>
</protein>
<dbReference type="Gene3D" id="3.40.50.150">
    <property type="entry name" value="Vaccinia Virus protein VP39"/>
    <property type="match status" value="1"/>
</dbReference>
<feature type="domain" description="Methyltransferase" evidence="3">
    <location>
        <begin position="45"/>
        <end position="135"/>
    </location>
</feature>
<dbReference type="PANTHER" id="PTHR43861">
    <property type="entry name" value="TRANS-ACONITATE 2-METHYLTRANSFERASE-RELATED"/>
    <property type="match status" value="1"/>
</dbReference>
<evidence type="ECO:0000313" key="5">
    <source>
        <dbReference type="Proteomes" id="UP000254794"/>
    </source>
</evidence>
<sequence length="206" mass="23017">MQSYKDITKVSYQLTAKEFAKNVMQLAPNQSIDKLASLLPPKGTIIDIGCGSGRDAKIFSEKGFTVTGIDFCPELLAIAKEHAPLATFKIMDIEELSFSESSFDGVWSACSLGHIPKNVLPEILMTINKILKKGGYFYLALKQGTGEGLEVDTRYKGDIKKYLSYYTAQELKVLLNNARFKILDIAHIEKNHSYVKHSALRVFCQK</sequence>
<dbReference type="Proteomes" id="UP000254794">
    <property type="component" value="Unassembled WGS sequence"/>
</dbReference>
<dbReference type="InterPro" id="IPR029063">
    <property type="entry name" value="SAM-dependent_MTases_sf"/>
</dbReference>
<dbReference type="EMBL" id="UGOD01000001">
    <property type="protein sequence ID" value="STX52155.1"/>
    <property type="molecule type" value="Genomic_DNA"/>
</dbReference>
<evidence type="ECO:0000256" key="2">
    <source>
        <dbReference type="ARBA" id="ARBA00022679"/>
    </source>
</evidence>
<dbReference type="RefSeq" id="WP_160116203.1">
    <property type="nucleotide sequence ID" value="NZ_CAAAHP010000012.1"/>
</dbReference>
<dbReference type="GO" id="GO:0032259">
    <property type="term" value="P:methylation"/>
    <property type="evidence" value="ECO:0007669"/>
    <property type="project" value="UniProtKB-KW"/>
</dbReference>
<dbReference type="Pfam" id="PF13649">
    <property type="entry name" value="Methyltransf_25"/>
    <property type="match status" value="1"/>
</dbReference>
<dbReference type="EC" id="2.1.1.197" evidence="4"/>
<evidence type="ECO:0000256" key="1">
    <source>
        <dbReference type="ARBA" id="ARBA00022603"/>
    </source>
</evidence>
<evidence type="ECO:0000259" key="3">
    <source>
        <dbReference type="Pfam" id="PF13649"/>
    </source>
</evidence>
<dbReference type="SUPFAM" id="SSF53335">
    <property type="entry name" value="S-adenosyl-L-methionine-dependent methyltransferases"/>
    <property type="match status" value="1"/>
</dbReference>
<dbReference type="GO" id="GO:0102130">
    <property type="term" value="F:malonyl-CoA methyltransferase activity"/>
    <property type="evidence" value="ECO:0007669"/>
    <property type="project" value="UniProtKB-EC"/>
</dbReference>
<reference evidence="4 5" key="1">
    <citation type="submission" date="2018-06" db="EMBL/GenBank/DDBJ databases">
        <authorList>
            <consortium name="Pathogen Informatics"/>
            <person name="Doyle S."/>
        </authorList>
    </citation>
    <scope>NUCLEOTIDE SEQUENCE [LARGE SCALE GENOMIC DNA]</scope>
    <source>
        <strain evidence="4 5">NCTC13316</strain>
    </source>
</reference>
<keyword evidence="1 4" id="KW-0489">Methyltransferase</keyword>
<dbReference type="InterPro" id="IPR041698">
    <property type="entry name" value="Methyltransf_25"/>
</dbReference>
<evidence type="ECO:0000313" key="4">
    <source>
        <dbReference type="EMBL" id="STX52155.1"/>
    </source>
</evidence>
<dbReference type="AlphaFoldDB" id="A0A378JLR0"/>
<name>A0A378JLR0_9GAMM</name>
<dbReference type="OrthoDB" id="9804312at2"/>
<keyword evidence="5" id="KW-1185">Reference proteome</keyword>
<dbReference type="PANTHER" id="PTHR43861:SF1">
    <property type="entry name" value="TRANS-ACONITATE 2-METHYLTRANSFERASE"/>
    <property type="match status" value="1"/>
</dbReference>
<organism evidence="4 5">
    <name type="scientific">Legionella busanensis</name>
    <dbReference type="NCBI Taxonomy" id="190655"/>
    <lineage>
        <taxon>Bacteria</taxon>
        <taxon>Pseudomonadati</taxon>
        <taxon>Pseudomonadota</taxon>
        <taxon>Gammaproteobacteria</taxon>
        <taxon>Legionellales</taxon>
        <taxon>Legionellaceae</taxon>
        <taxon>Legionella</taxon>
    </lineage>
</organism>
<gene>
    <name evidence="4" type="primary">bioC_2</name>
    <name evidence="4" type="ORF">NCTC13316_02259</name>
</gene>
<accession>A0A378JLR0</accession>
<dbReference type="CDD" id="cd02440">
    <property type="entry name" value="AdoMet_MTases"/>
    <property type="match status" value="1"/>
</dbReference>
<proteinExistence type="predicted"/>